<comment type="caution">
    <text evidence="1">The sequence shown here is derived from an EMBL/GenBank/DDBJ whole genome shotgun (WGS) entry which is preliminary data.</text>
</comment>
<name>A0A1V9X2Z2_9ACAR</name>
<organism evidence="1 2">
    <name type="scientific">Tropilaelaps mercedesae</name>
    <dbReference type="NCBI Taxonomy" id="418985"/>
    <lineage>
        <taxon>Eukaryota</taxon>
        <taxon>Metazoa</taxon>
        <taxon>Ecdysozoa</taxon>
        <taxon>Arthropoda</taxon>
        <taxon>Chelicerata</taxon>
        <taxon>Arachnida</taxon>
        <taxon>Acari</taxon>
        <taxon>Parasitiformes</taxon>
        <taxon>Mesostigmata</taxon>
        <taxon>Gamasina</taxon>
        <taxon>Dermanyssoidea</taxon>
        <taxon>Laelapidae</taxon>
        <taxon>Tropilaelaps</taxon>
    </lineage>
</organism>
<evidence type="ECO:0000313" key="1">
    <source>
        <dbReference type="EMBL" id="OQR67766.1"/>
    </source>
</evidence>
<evidence type="ECO:0000313" key="2">
    <source>
        <dbReference type="Proteomes" id="UP000192247"/>
    </source>
</evidence>
<dbReference type="Proteomes" id="UP000192247">
    <property type="component" value="Unassembled WGS sequence"/>
</dbReference>
<dbReference type="EMBL" id="MNPL01027465">
    <property type="protein sequence ID" value="OQR67766.1"/>
    <property type="molecule type" value="Genomic_DNA"/>
</dbReference>
<reference evidence="1 2" key="1">
    <citation type="journal article" date="2017" name="Gigascience">
        <title>Draft genome of the honey bee ectoparasitic mite, Tropilaelaps mercedesae, is shaped by the parasitic life history.</title>
        <authorList>
            <person name="Dong X."/>
            <person name="Armstrong S.D."/>
            <person name="Xia D."/>
            <person name="Makepeace B.L."/>
            <person name="Darby A.C."/>
            <person name="Kadowaki T."/>
        </authorList>
    </citation>
    <scope>NUCLEOTIDE SEQUENCE [LARGE SCALE GENOMIC DNA]</scope>
    <source>
        <strain evidence="1">Wuxi-XJTLU</strain>
    </source>
</reference>
<accession>A0A1V9X2Z2</accession>
<proteinExistence type="predicted"/>
<keyword evidence="2" id="KW-1185">Reference proteome</keyword>
<protein>
    <submittedName>
        <fullName evidence="1">Uncharacterized protein</fullName>
    </submittedName>
</protein>
<dbReference type="AlphaFoldDB" id="A0A1V9X2Z2"/>
<sequence length="68" mass="8009">MSMENCDSLKHATLHRTSIGNDLIKHHQQRSVIPLENLSIEKYFQNGFAERRYRRHRSRGTKIAQECA</sequence>
<gene>
    <name evidence="1" type="ORF">BIW11_04703</name>
</gene>
<dbReference type="InParanoid" id="A0A1V9X2Z2"/>